<comment type="caution">
    <text evidence="7">The sequence shown here is derived from an EMBL/GenBank/DDBJ whole genome shotgun (WGS) entry which is preliminary data.</text>
</comment>
<evidence type="ECO:0000313" key="8">
    <source>
        <dbReference type="Proteomes" id="UP000886885"/>
    </source>
</evidence>
<dbReference type="PANTHER" id="PTHR12696">
    <property type="entry name" value="TIP120"/>
    <property type="match status" value="1"/>
</dbReference>
<dbReference type="Pfam" id="PF25782">
    <property type="entry name" value="TPR_CAND1"/>
    <property type="match status" value="1"/>
</dbReference>
<name>A0A8X8A1T5_POPTO</name>
<evidence type="ECO:0000256" key="3">
    <source>
        <dbReference type="ARBA" id="ARBA00022786"/>
    </source>
</evidence>
<dbReference type="FunFam" id="1.25.10.10:FF:000242">
    <property type="entry name" value="Cullin-associated NEDD8-dissociated protein 1"/>
    <property type="match status" value="1"/>
</dbReference>
<dbReference type="InterPro" id="IPR013932">
    <property type="entry name" value="TATA-bd_TIP120"/>
</dbReference>
<keyword evidence="8" id="KW-1185">Reference proteome</keyword>
<evidence type="ECO:0000259" key="6">
    <source>
        <dbReference type="Pfam" id="PF08623"/>
    </source>
</evidence>
<comment type="similarity">
    <text evidence="1">Belongs to the CAND family.</text>
</comment>
<dbReference type="Proteomes" id="UP000886885">
    <property type="component" value="Chromosome 4D"/>
</dbReference>
<feature type="domain" description="TATA-binding protein interacting (TIP20)" evidence="6">
    <location>
        <begin position="1211"/>
        <end position="1374"/>
    </location>
</feature>
<keyword evidence="2" id="KW-0677">Repeat</keyword>
<dbReference type="OrthoDB" id="6260732at2759"/>
<dbReference type="Pfam" id="PF08623">
    <property type="entry name" value="TIP120"/>
    <property type="match status" value="1"/>
</dbReference>
<reference evidence="7" key="1">
    <citation type="journal article" date="2020" name="bioRxiv">
        <title>Hybrid origin of Populus tomentosa Carr. identified through genome sequencing and phylogenomic analysis.</title>
        <authorList>
            <person name="An X."/>
            <person name="Gao K."/>
            <person name="Chen Z."/>
            <person name="Li J."/>
            <person name="Yang X."/>
            <person name="Yang X."/>
            <person name="Zhou J."/>
            <person name="Guo T."/>
            <person name="Zhao T."/>
            <person name="Huang S."/>
            <person name="Miao D."/>
            <person name="Khan W.U."/>
            <person name="Rao P."/>
            <person name="Ye M."/>
            <person name="Lei B."/>
            <person name="Liao W."/>
            <person name="Wang J."/>
            <person name="Ji L."/>
            <person name="Li Y."/>
            <person name="Guo B."/>
            <person name="Mustafa N.S."/>
            <person name="Li S."/>
            <person name="Yun Q."/>
            <person name="Keller S.R."/>
            <person name="Mao J."/>
            <person name="Zhang R."/>
            <person name="Strauss S.H."/>
        </authorList>
    </citation>
    <scope>NUCLEOTIDE SEQUENCE</scope>
    <source>
        <strain evidence="7">GM15</strain>
        <tissue evidence="7">Leaf</tissue>
    </source>
</reference>
<dbReference type="GO" id="GO:0010265">
    <property type="term" value="P:SCF complex assembly"/>
    <property type="evidence" value="ECO:0007669"/>
    <property type="project" value="InterPro"/>
</dbReference>
<evidence type="ECO:0000313" key="7">
    <source>
        <dbReference type="EMBL" id="KAG6778382.1"/>
    </source>
</evidence>
<evidence type="ECO:0000256" key="2">
    <source>
        <dbReference type="ARBA" id="ARBA00022737"/>
    </source>
</evidence>
<gene>
    <name evidence="7" type="ORF">POTOM_018242</name>
</gene>
<accession>A0A8X8A1T5</accession>
<sequence>MANLQMTGILEKMTGKDKDYRYMATSDLLNELNKEGFKADTDLEIKLSNIVLQQLDDVAGDVSGLAVKCVKKLPLELLLPVSRVLMRGLFFLHSCNMDIVTSEGLNLAWLLPCGCPVYMRSFKCEQQEGKEDEGDANLAPLVKKVSEARVVEMTNKLCEKLLHGKDQHRDIASIALKTIASEVTAISLAQSILVTLSPQLIKGITSPVSSKYNVSRSCHLEVSSPLLHNFLLHSFLPQGMSTEIKCECLDILCDVLHKFGNLMANDHELLLNALLSQLNSNQATVRKRTVSCIASLASSLSDDLLGKVTVEVVRKLRTKGAKPEMIRTNIQMIGALRSNFVLLRVNHWHYKIRAVGYRFGPHLGDTVPVLINYCTSASENDEELREYGLQALESFLLRCPRDIYSYCDEILHLALEYLSYDPNFTDNMEEDTDDESHEEEEDEYVFKKCIFVIHINMLPELAINLFNPVVVCSESENEYTDDEDVSWKVRRAAAKCLAALIVSRPEVLAKLYEEACPKLIDRFKEREENVKMDVFNTFIELLRQTGNVTKGKIDMNESRQVSGRVIAFKSTLRACIETKWSVIDINGPRWLLKQEVPKIVKSINRQLREKSIKTKVGAFSVLRELVVVLPDCLSEQIGSLIPGIEKALNDKSSTSNLKIEALTFTRLVLASHSPPVFHPYIKALSSPVLSAVGERYYKVTAEALRVCGELVRVVRPDIQGFGFDFKPYVRPIYNAIMSRLTNQDQDQEVKECAISCMGLVISTFGDNLKTELPVCLPVLVDRMGNEITRLTAVKAFAVIATSPLQIDLSCVLENVIAELTAFLRKANRALRQATLGTLNYLIVAYGDQIGSSAYEVIIVELSTLISDSDLHMAALALELCCTLMTDRKSSPNVGLAVRNKVLPQALTLIKSPLLQGQALLALRNFFAALVYSANTSFDTLLDSLLSSAKPAPQSGGVAKKALHSIAQCVAVLCLAAGDLKCSSTVDMLTEILKDDSSTNSAKQHLALLCLGEIGRRKDLSLHANIETIIIESFQSPFEEIKSAASYALGNIAVSNLSKYLPFILDQIDNQQKKQYLLLHSLKEVIVRQSVDKAEFQDSIVEKILKLLFNHCESDEEGVRNVVAECLGKIALVEPAKLVPALKVRTTSPAAFTRATVVIAVKYSIVERPEKIDEIIYPEISSFLMLIKDHDRHVRRAAILALSTFAHNKPNLIKGLLPELLPLLYDQTIVKQELIRTVDLGPFKHIVDDGLELRKAAFECVDTLLDSCLDQVNPSSFIVPYLKSGLDDHYDVKMPCHLILTKLADKCPSAVLAVLDSLVDPLQKTINFKPKQVAVKQEVDRNEDMIRSALRAIASLNRLSGGDCSLKFKNLMSEISKSPTLWDKYYSIRNE</sequence>
<evidence type="ECO:0000256" key="1">
    <source>
        <dbReference type="ARBA" id="ARBA00007657"/>
    </source>
</evidence>
<protein>
    <recommendedName>
        <fullName evidence="4">Cullin-associated NEDD8-dissociated protein 1</fullName>
    </recommendedName>
    <alternativeName>
        <fullName evidence="5">Cullin-associated and neddylation-dissociated protein 1</fullName>
    </alternativeName>
</protein>
<keyword evidence="3" id="KW-0833">Ubl conjugation pathway</keyword>
<dbReference type="InterPro" id="IPR039852">
    <property type="entry name" value="CAND1/CAND2"/>
</dbReference>
<evidence type="ECO:0000256" key="5">
    <source>
        <dbReference type="ARBA" id="ARBA00042178"/>
    </source>
</evidence>
<dbReference type="EMBL" id="JAAWWB010000008">
    <property type="protein sequence ID" value="KAG6778382.1"/>
    <property type="molecule type" value="Genomic_DNA"/>
</dbReference>
<organism evidence="7 8">
    <name type="scientific">Populus tomentosa</name>
    <name type="common">Chinese white poplar</name>
    <dbReference type="NCBI Taxonomy" id="118781"/>
    <lineage>
        <taxon>Eukaryota</taxon>
        <taxon>Viridiplantae</taxon>
        <taxon>Streptophyta</taxon>
        <taxon>Embryophyta</taxon>
        <taxon>Tracheophyta</taxon>
        <taxon>Spermatophyta</taxon>
        <taxon>Magnoliopsida</taxon>
        <taxon>eudicotyledons</taxon>
        <taxon>Gunneridae</taxon>
        <taxon>Pentapetalae</taxon>
        <taxon>rosids</taxon>
        <taxon>fabids</taxon>
        <taxon>Malpighiales</taxon>
        <taxon>Salicaceae</taxon>
        <taxon>Saliceae</taxon>
        <taxon>Populus</taxon>
    </lineage>
</organism>
<evidence type="ECO:0000256" key="4">
    <source>
        <dbReference type="ARBA" id="ARBA00040131"/>
    </source>
</evidence>
<proteinExistence type="inferred from homology"/>